<comment type="caution">
    <text evidence="9">The sequence shown here is derived from an EMBL/GenBank/DDBJ whole genome shotgun (WGS) entry which is preliminary data.</text>
</comment>
<dbReference type="AlphaFoldDB" id="A0A0C1MXJ7"/>
<dbReference type="InterPro" id="IPR005467">
    <property type="entry name" value="His_kinase_dom"/>
</dbReference>
<keyword evidence="10" id="KW-1185">Reference proteome</keyword>
<protein>
    <recommendedName>
        <fullName evidence="2">histidine kinase</fullName>
        <ecNumber evidence="2">2.7.13.3</ecNumber>
    </recommendedName>
</protein>
<evidence type="ECO:0000256" key="1">
    <source>
        <dbReference type="ARBA" id="ARBA00000085"/>
    </source>
</evidence>
<dbReference type="InterPro" id="IPR036890">
    <property type="entry name" value="HATPase_C_sf"/>
</dbReference>
<evidence type="ECO:0000256" key="5">
    <source>
        <dbReference type="ARBA" id="ARBA00022777"/>
    </source>
</evidence>
<evidence type="ECO:0000313" key="10">
    <source>
        <dbReference type="Proteomes" id="UP000031258"/>
    </source>
</evidence>
<feature type="transmembrane region" description="Helical" evidence="7">
    <location>
        <begin position="7"/>
        <end position="27"/>
    </location>
</feature>
<evidence type="ECO:0000256" key="6">
    <source>
        <dbReference type="ARBA" id="ARBA00023012"/>
    </source>
</evidence>
<dbReference type="Pfam" id="PF02518">
    <property type="entry name" value="HATPase_c"/>
    <property type="match status" value="1"/>
</dbReference>
<evidence type="ECO:0000256" key="7">
    <source>
        <dbReference type="SAM" id="Phobius"/>
    </source>
</evidence>
<evidence type="ECO:0000256" key="2">
    <source>
        <dbReference type="ARBA" id="ARBA00012438"/>
    </source>
</evidence>
<sequence>MFFNLRYITLIVYGIIIIVSLLLGVYFKYYTTEYFVRDVNQKQAQETADNYVKLIWNKYYPVIGFLADKPIATAETFPQYLAFVEESNRFFSSNNITKVVIYGANGALYQSNNLALNEKQSLFSSYFYPNEVSNSLDKIKMIKSISSVVIPSAEIEDGRGEQISLVKTFLPIAPQNPLEELKNLAAKAGATLEINYNVSGELKVIEIIQFTAIFFIISSFGVITLGVFLSAQQAEKMIEKQQEATAELSVARTSAETQSKEKSKFLANVTHELRTPLNAIIGFSEIISSESMGPINNEQYKEFIRDIHTSGLHLLSLINDILDFSKAEENKLDAIFEDVDLTKVIKISLKMLMPRAEQAKVILKDELPEEHIIISADNKRLKQVVLNLLSNSVKFTPEGGSVTIKAWKNLDLNLIIIEVIDTGLGMEPQDIARALTPFGQIDNKLSRKYDGTGLGLPLTKKLVEIMKGKFEIKSEPGLGTSITLTFPIPGSQIEEDKTTQL</sequence>
<dbReference type="Gene3D" id="1.10.287.130">
    <property type="match status" value="1"/>
</dbReference>
<dbReference type="SMART" id="SM00387">
    <property type="entry name" value="HATPase_c"/>
    <property type="match status" value="1"/>
</dbReference>
<keyword evidence="4" id="KW-0808">Transferase</keyword>
<dbReference type="InterPro" id="IPR003594">
    <property type="entry name" value="HATPase_dom"/>
</dbReference>
<dbReference type="EMBL" id="JSWE01000176">
    <property type="protein sequence ID" value="KIE04616.1"/>
    <property type="molecule type" value="Genomic_DNA"/>
</dbReference>
<accession>A0A0C1MXJ7</accession>
<evidence type="ECO:0000256" key="4">
    <source>
        <dbReference type="ARBA" id="ARBA00022679"/>
    </source>
</evidence>
<reference evidence="9 10" key="1">
    <citation type="submission" date="2014-11" db="EMBL/GenBank/DDBJ databases">
        <title>A Rickettsiales Symbiont of Amoebae With Ancient Features.</title>
        <authorList>
            <person name="Schulz F."/>
            <person name="Martijn J."/>
            <person name="Wascher F."/>
            <person name="Kostanjsek R."/>
            <person name="Ettema T.J."/>
            <person name="Horn M."/>
        </authorList>
    </citation>
    <scope>NUCLEOTIDE SEQUENCE [LARGE SCALE GENOMIC DNA]</scope>
    <source>
        <strain evidence="9 10">UWC36</strain>
    </source>
</reference>
<organism evidence="9 10">
    <name type="scientific">Candidatus Jidaibacter acanthamoebae</name>
    <dbReference type="NCBI Taxonomy" id="86105"/>
    <lineage>
        <taxon>Bacteria</taxon>
        <taxon>Pseudomonadati</taxon>
        <taxon>Pseudomonadota</taxon>
        <taxon>Alphaproteobacteria</taxon>
        <taxon>Rickettsiales</taxon>
        <taxon>Candidatus Midichloriaceae</taxon>
        <taxon>Candidatus Jidaibacter</taxon>
    </lineage>
</organism>
<dbReference type="CDD" id="cd00082">
    <property type="entry name" value="HisKA"/>
    <property type="match status" value="1"/>
</dbReference>
<dbReference type="SUPFAM" id="SSF55874">
    <property type="entry name" value="ATPase domain of HSP90 chaperone/DNA topoisomerase II/histidine kinase"/>
    <property type="match status" value="1"/>
</dbReference>
<dbReference type="InterPro" id="IPR004358">
    <property type="entry name" value="Sig_transdc_His_kin-like_C"/>
</dbReference>
<dbReference type="EC" id="2.7.13.3" evidence="2"/>
<comment type="catalytic activity">
    <reaction evidence="1">
        <text>ATP + protein L-histidine = ADP + protein N-phospho-L-histidine.</text>
        <dbReference type="EC" id="2.7.13.3"/>
    </reaction>
</comment>
<evidence type="ECO:0000313" key="9">
    <source>
        <dbReference type="EMBL" id="KIE04616.1"/>
    </source>
</evidence>
<dbReference type="PANTHER" id="PTHR43711:SF31">
    <property type="entry name" value="HISTIDINE KINASE"/>
    <property type="match status" value="1"/>
</dbReference>
<keyword evidence="5 9" id="KW-0418">Kinase</keyword>
<dbReference type="InterPro" id="IPR003661">
    <property type="entry name" value="HisK_dim/P_dom"/>
</dbReference>
<dbReference type="STRING" id="86105.NF27_HE00050"/>
<feature type="transmembrane region" description="Helical" evidence="7">
    <location>
        <begin position="207"/>
        <end position="231"/>
    </location>
</feature>
<dbReference type="PANTHER" id="PTHR43711">
    <property type="entry name" value="TWO-COMPONENT HISTIDINE KINASE"/>
    <property type="match status" value="1"/>
</dbReference>
<dbReference type="Gene3D" id="3.30.565.10">
    <property type="entry name" value="Histidine kinase-like ATPase, C-terminal domain"/>
    <property type="match status" value="1"/>
</dbReference>
<dbReference type="FunFam" id="1.10.287.130:FF:000001">
    <property type="entry name" value="Two-component sensor histidine kinase"/>
    <property type="match status" value="1"/>
</dbReference>
<dbReference type="GO" id="GO:0000155">
    <property type="term" value="F:phosphorelay sensor kinase activity"/>
    <property type="evidence" value="ECO:0007669"/>
    <property type="project" value="InterPro"/>
</dbReference>
<dbReference type="RefSeq" id="WP_053332700.1">
    <property type="nucleotide sequence ID" value="NZ_JSWE01000176.1"/>
</dbReference>
<dbReference type="SUPFAM" id="SSF47384">
    <property type="entry name" value="Homodimeric domain of signal transducing histidine kinase"/>
    <property type="match status" value="1"/>
</dbReference>
<dbReference type="PROSITE" id="PS50109">
    <property type="entry name" value="HIS_KIN"/>
    <property type="match status" value="1"/>
</dbReference>
<dbReference type="Pfam" id="PF00512">
    <property type="entry name" value="HisKA"/>
    <property type="match status" value="1"/>
</dbReference>
<dbReference type="Proteomes" id="UP000031258">
    <property type="component" value="Unassembled WGS sequence"/>
</dbReference>
<proteinExistence type="predicted"/>
<keyword evidence="3" id="KW-0597">Phosphoprotein</keyword>
<dbReference type="CDD" id="cd16922">
    <property type="entry name" value="HATPase_EvgS-ArcB-TorS-like"/>
    <property type="match status" value="1"/>
</dbReference>
<dbReference type="InterPro" id="IPR050736">
    <property type="entry name" value="Sensor_HK_Regulatory"/>
</dbReference>
<dbReference type="SMART" id="SM00388">
    <property type="entry name" value="HisKA"/>
    <property type="match status" value="1"/>
</dbReference>
<gene>
    <name evidence="9" type="ORF">NF27_HE00050</name>
</gene>
<keyword evidence="7" id="KW-0812">Transmembrane</keyword>
<feature type="domain" description="Histidine kinase" evidence="8">
    <location>
        <begin position="268"/>
        <end position="490"/>
    </location>
</feature>
<name>A0A0C1MXJ7_9RICK</name>
<dbReference type="OrthoDB" id="9805942at2"/>
<evidence type="ECO:0000256" key="3">
    <source>
        <dbReference type="ARBA" id="ARBA00022553"/>
    </source>
</evidence>
<keyword evidence="7" id="KW-0472">Membrane</keyword>
<dbReference type="InterPro" id="IPR036097">
    <property type="entry name" value="HisK_dim/P_sf"/>
</dbReference>
<keyword evidence="6" id="KW-0902">Two-component regulatory system</keyword>
<dbReference type="PRINTS" id="PR00344">
    <property type="entry name" value="BCTRLSENSOR"/>
</dbReference>
<evidence type="ECO:0000259" key="8">
    <source>
        <dbReference type="PROSITE" id="PS50109"/>
    </source>
</evidence>
<keyword evidence="7" id="KW-1133">Transmembrane helix</keyword>